<dbReference type="Pfam" id="PF07366">
    <property type="entry name" value="SnoaL"/>
    <property type="match status" value="1"/>
</dbReference>
<sequence length="181" mass="20521">MSTYWDLKHRLTDAVNAHDLRRVLDCYSPDAVYVTPAGVAEGHDQIAWFYEQFFKAFDDFHETAWFELGDCDNPSVTEWTYTGTHTGPFLRPDGREIGPTGCHVTIRATCACHVEGGKITTHREYYDQLELYSQLGLGLTELNSEVTVSAADDEDLTSKPAHPQFHSPSARRPMLGIFRRH</sequence>
<evidence type="ECO:0000313" key="3">
    <source>
        <dbReference type="Proteomes" id="UP001500888"/>
    </source>
</evidence>
<dbReference type="EMBL" id="BAAAZR010000061">
    <property type="protein sequence ID" value="GAA3844592.1"/>
    <property type="molecule type" value="Genomic_DNA"/>
</dbReference>
<feature type="region of interest" description="Disordered" evidence="1">
    <location>
        <begin position="151"/>
        <end position="175"/>
    </location>
</feature>
<proteinExistence type="predicted"/>
<evidence type="ECO:0008006" key="4">
    <source>
        <dbReference type="Google" id="ProtNLM"/>
    </source>
</evidence>
<dbReference type="Proteomes" id="UP001500888">
    <property type="component" value="Unassembled WGS sequence"/>
</dbReference>
<dbReference type="PANTHER" id="PTHR38436:SF1">
    <property type="entry name" value="ESTER CYCLASE"/>
    <property type="match status" value="1"/>
</dbReference>
<evidence type="ECO:0000313" key="2">
    <source>
        <dbReference type="EMBL" id="GAA3844592.1"/>
    </source>
</evidence>
<dbReference type="InterPro" id="IPR032710">
    <property type="entry name" value="NTF2-like_dom_sf"/>
</dbReference>
<keyword evidence="3" id="KW-1185">Reference proteome</keyword>
<dbReference type="InterPro" id="IPR009959">
    <property type="entry name" value="Cyclase_SnoaL-like"/>
</dbReference>
<name>A0ABP7JGP0_9ACTN</name>
<organism evidence="2 3">
    <name type="scientific">Sphaerisporangium flaviroseum</name>
    <dbReference type="NCBI Taxonomy" id="509199"/>
    <lineage>
        <taxon>Bacteria</taxon>
        <taxon>Bacillati</taxon>
        <taxon>Actinomycetota</taxon>
        <taxon>Actinomycetes</taxon>
        <taxon>Streptosporangiales</taxon>
        <taxon>Streptosporangiaceae</taxon>
        <taxon>Sphaerisporangium</taxon>
    </lineage>
</organism>
<dbReference type="RefSeq" id="WP_344952993.1">
    <property type="nucleotide sequence ID" value="NZ_BAAAZR010000061.1"/>
</dbReference>
<protein>
    <recommendedName>
        <fullName evidence="4">Polyketide cyclase</fullName>
    </recommendedName>
</protein>
<evidence type="ECO:0000256" key="1">
    <source>
        <dbReference type="SAM" id="MobiDB-lite"/>
    </source>
</evidence>
<accession>A0ABP7JGP0</accession>
<dbReference type="Gene3D" id="3.10.450.50">
    <property type="match status" value="1"/>
</dbReference>
<comment type="caution">
    <text evidence="2">The sequence shown here is derived from an EMBL/GenBank/DDBJ whole genome shotgun (WGS) entry which is preliminary data.</text>
</comment>
<reference evidence="3" key="1">
    <citation type="journal article" date="2019" name="Int. J. Syst. Evol. Microbiol.">
        <title>The Global Catalogue of Microorganisms (GCM) 10K type strain sequencing project: providing services to taxonomists for standard genome sequencing and annotation.</title>
        <authorList>
            <consortium name="The Broad Institute Genomics Platform"/>
            <consortium name="The Broad Institute Genome Sequencing Center for Infectious Disease"/>
            <person name="Wu L."/>
            <person name="Ma J."/>
        </authorList>
    </citation>
    <scope>NUCLEOTIDE SEQUENCE [LARGE SCALE GENOMIC DNA]</scope>
    <source>
        <strain evidence="3">JCM 16908</strain>
    </source>
</reference>
<dbReference type="SUPFAM" id="SSF54427">
    <property type="entry name" value="NTF2-like"/>
    <property type="match status" value="1"/>
</dbReference>
<dbReference type="PANTHER" id="PTHR38436">
    <property type="entry name" value="POLYKETIDE CYCLASE SNOAL-LIKE DOMAIN"/>
    <property type="match status" value="1"/>
</dbReference>
<gene>
    <name evidence="2" type="ORF">GCM10022226_79690</name>
</gene>